<evidence type="ECO:0008006" key="3">
    <source>
        <dbReference type="Google" id="ProtNLM"/>
    </source>
</evidence>
<dbReference type="RefSeq" id="WP_158287382.1">
    <property type="nucleotide sequence ID" value="NZ_SLWQ01000003.1"/>
</dbReference>
<organism evidence="1 2">
    <name type="scientific">Dokdonella fugitiva</name>
    <dbReference type="NCBI Taxonomy" id="328517"/>
    <lineage>
        <taxon>Bacteria</taxon>
        <taxon>Pseudomonadati</taxon>
        <taxon>Pseudomonadota</taxon>
        <taxon>Gammaproteobacteria</taxon>
        <taxon>Lysobacterales</taxon>
        <taxon>Rhodanobacteraceae</taxon>
        <taxon>Dokdonella</taxon>
    </lineage>
</organism>
<comment type="caution">
    <text evidence="1">The sequence shown here is derived from an EMBL/GenBank/DDBJ whole genome shotgun (WGS) entry which is preliminary data.</text>
</comment>
<sequence length="582" mass="60446">MSTPGFVALLLAAGVAFAAWRSARDGRAHRIARIVLQVLAATALWSCLYPPPMREAHRAGELVVLTPRATAAQIAALGRGDDVVALPGVDAPPAIERVPDLAGALRRHADASRVRVVGGGLPARDRDAARGRVVAFDAAPLPRGFVALDAPREALAGHALRIGGRVEGAPGARIDLFDPAGATVASASADADGGFTLATSARAAGTLSLRLRASDANGSRIDEIEVPVSVRDGEPLALLVLAGAPDAELKYLRRWAVDAGVRLDSRVALSEGVALVEGGTTLDAAMLAATDVALVDERAWAALGAAPKAALLAAVDDGLGLLLRMTGPLPAGVARDWAGLGFEVRASGQEAVAVAVDRARGGGDARLPFTRRPIDVQASDAAPLLRADDGSTLAAWRVRGRGRVGLWWLDDAFRLALAGERARYGTLWSDALATLARPHAKASPRLPVQARVDERAALCGIGDGAVVESPAGERRPLAVVEQAGERCAAWWPAQAGWHVLVDAAHRHPVHVRARDDAPALAAAAAHDATRLLVGPGEPAGHDTRVVALPRWPFFLAWLALAGMLWLVERAARGDGGTATPRA</sequence>
<reference evidence="1 2" key="1">
    <citation type="journal article" date="2015" name="Stand. Genomic Sci.">
        <title>Genomic Encyclopedia of Bacterial and Archaeal Type Strains, Phase III: the genomes of soil and plant-associated and newly described type strains.</title>
        <authorList>
            <person name="Whitman W.B."/>
            <person name="Woyke T."/>
            <person name="Klenk H.P."/>
            <person name="Zhou Y."/>
            <person name="Lilburn T.G."/>
            <person name="Beck B.J."/>
            <person name="De Vos P."/>
            <person name="Vandamme P."/>
            <person name="Eisen J.A."/>
            <person name="Garrity G."/>
            <person name="Hugenholtz P."/>
            <person name="Kyrpides N.C."/>
        </authorList>
    </citation>
    <scope>NUCLEOTIDE SEQUENCE [LARGE SCALE GENOMIC DNA]</scope>
    <source>
        <strain evidence="1 2">A3</strain>
    </source>
</reference>
<keyword evidence="2" id="KW-1185">Reference proteome</keyword>
<gene>
    <name evidence="1" type="ORF">EV148_103250</name>
</gene>
<name>A0A4V2S2Q1_9GAMM</name>
<proteinExistence type="predicted"/>
<dbReference type="OrthoDB" id="7199749at2"/>
<dbReference type="Proteomes" id="UP000294862">
    <property type="component" value="Unassembled WGS sequence"/>
</dbReference>
<dbReference type="InterPro" id="IPR013783">
    <property type="entry name" value="Ig-like_fold"/>
</dbReference>
<accession>A0A4V2S2Q1</accession>
<dbReference type="AlphaFoldDB" id="A0A4V2S2Q1"/>
<dbReference type="EMBL" id="SLWQ01000003">
    <property type="protein sequence ID" value="TCO41330.1"/>
    <property type="molecule type" value="Genomic_DNA"/>
</dbReference>
<evidence type="ECO:0000313" key="1">
    <source>
        <dbReference type="EMBL" id="TCO41330.1"/>
    </source>
</evidence>
<protein>
    <recommendedName>
        <fullName evidence="3">Carboxypeptidase regulatory-like domain-containing protein</fullName>
    </recommendedName>
</protein>
<dbReference type="Gene3D" id="2.60.40.10">
    <property type="entry name" value="Immunoglobulins"/>
    <property type="match status" value="1"/>
</dbReference>
<evidence type="ECO:0000313" key="2">
    <source>
        <dbReference type="Proteomes" id="UP000294862"/>
    </source>
</evidence>